<dbReference type="InterPro" id="IPR018490">
    <property type="entry name" value="cNMP-bd_dom_sf"/>
</dbReference>
<evidence type="ECO:0000313" key="12">
    <source>
        <dbReference type="RefSeq" id="XP_029657656.1"/>
    </source>
</evidence>
<keyword evidence="11" id="KW-1185">Reference proteome</keyword>
<dbReference type="GO" id="GO:0005223">
    <property type="term" value="F:intracellularly cGMP-activated cation channel activity"/>
    <property type="evidence" value="ECO:0007669"/>
    <property type="project" value="TreeGrafter"/>
</dbReference>
<keyword evidence="5" id="KW-0406">Ion transport</keyword>
<evidence type="ECO:0000256" key="5">
    <source>
        <dbReference type="ARBA" id="ARBA00023065"/>
    </source>
</evidence>
<keyword evidence="8" id="KW-0407">Ion channel</keyword>
<dbReference type="GO" id="GO:0017071">
    <property type="term" value="C:intracellular cyclic nucleotide activated cation channel complex"/>
    <property type="evidence" value="ECO:0007669"/>
    <property type="project" value="TreeGrafter"/>
</dbReference>
<dbReference type="PROSITE" id="PS50042">
    <property type="entry name" value="CNMP_BINDING_3"/>
    <property type="match status" value="1"/>
</dbReference>
<dbReference type="RefSeq" id="XP_029657656.1">
    <property type="nucleotide sequence ID" value="XM_029801796.1"/>
</dbReference>
<dbReference type="Pfam" id="PF00520">
    <property type="entry name" value="Ion_trans"/>
    <property type="match status" value="1"/>
</dbReference>
<dbReference type="InterPro" id="IPR032406">
    <property type="entry name" value="CLZ_dom"/>
</dbReference>
<dbReference type="InterPro" id="IPR005821">
    <property type="entry name" value="Ion_trans_dom"/>
</dbReference>
<feature type="transmembrane region" description="Helical" evidence="9">
    <location>
        <begin position="231"/>
        <end position="252"/>
    </location>
</feature>
<dbReference type="GO" id="GO:0044877">
    <property type="term" value="F:protein-containing complex binding"/>
    <property type="evidence" value="ECO:0007669"/>
    <property type="project" value="TreeGrafter"/>
</dbReference>
<dbReference type="Gene3D" id="1.10.287.630">
    <property type="entry name" value="Helix hairpin bin"/>
    <property type="match status" value="1"/>
</dbReference>
<dbReference type="CDD" id="cd00038">
    <property type="entry name" value="CAP_ED"/>
    <property type="match status" value="1"/>
</dbReference>
<dbReference type="Gene3D" id="2.60.120.10">
    <property type="entry name" value="Jelly Rolls"/>
    <property type="match status" value="1"/>
</dbReference>
<reference evidence="12" key="1">
    <citation type="submission" date="2025-08" db="UniProtKB">
        <authorList>
            <consortium name="RefSeq"/>
        </authorList>
    </citation>
    <scope>IDENTIFICATION</scope>
</reference>
<dbReference type="AlphaFoldDB" id="A0A6P7U9M4"/>
<evidence type="ECO:0000256" key="1">
    <source>
        <dbReference type="ARBA" id="ARBA00004141"/>
    </source>
</evidence>
<evidence type="ECO:0000256" key="9">
    <source>
        <dbReference type="SAM" id="Phobius"/>
    </source>
</evidence>
<dbReference type="PANTHER" id="PTHR45638">
    <property type="entry name" value="CYCLIC NUCLEOTIDE-GATED CATION CHANNEL SUBUNIT A"/>
    <property type="match status" value="1"/>
</dbReference>
<dbReference type="Pfam" id="PF00027">
    <property type="entry name" value="cNMP_binding"/>
    <property type="match status" value="1"/>
</dbReference>
<evidence type="ECO:0000256" key="2">
    <source>
        <dbReference type="ARBA" id="ARBA00022448"/>
    </source>
</evidence>
<evidence type="ECO:0000313" key="11">
    <source>
        <dbReference type="Proteomes" id="UP000515154"/>
    </source>
</evidence>
<dbReference type="InterPro" id="IPR050866">
    <property type="entry name" value="CNG_cation_channel"/>
</dbReference>
<dbReference type="Gene3D" id="1.10.287.70">
    <property type="match status" value="1"/>
</dbReference>
<organism evidence="11 12">
    <name type="scientific">Octopus sinensis</name>
    <name type="common">East Asian common octopus</name>
    <dbReference type="NCBI Taxonomy" id="2607531"/>
    <lineage>
        <taxon>Eukaryota</taxon>
        <taxon>Metazoa</taxon>
        <taxon>Spiralia</taxon>
        <taxon>Lophotrochozoa</taxon>
        <taxon>Mollusca</taxon>
        <taxon>Cephalopoda</taxon>
        <taxon>Coleoidea</taxon>
        <taxon>Octopodiformes</taxon>
        <taxon>Octopoda</taxon>
        <taxon>Incirrata</taxon>
        <taxon>Octopodidae</taxon>
        <taxon>Octopus</taxon>
    </lineage>
</organism>
<evidence type="ECO:0000256" key="6">
    <source>
        <dbReference type="ARBA" id="ARBA00023136"/>
    </source>
</evidence>
<dbReference type="InterPro" id="IPR000595">
    <property type="entry name" value="cNMP-bd_dom"/>
</dbReference>
<dbReference type="SUPFAM" id="SSF81324">
    <property type="entry name" value="Voltage-gated potassium channels"/>
    <property type="match status" value="1"/>
</dbReference>
<dbReference type="PROSITE" id="PS00888">
    <property type="entry name" value="CNMP_BINDING_1"/>
    <property type="match status" value="1"/>
</dbReference>
<dbReference type="SUPFAM" id="SSF51206">
    <property type="entry name" value="cAMP-binding domain-like"/>
    <property type="match status" value="1"/>
</dbReference>
<dbReference type="InterPro" id="IPR014710">
    <property type="entry name" value="RmlC-like_jellyroll"/>
</dbReference>
<dbReference type="FunFam" id="1.10.287.630:FF:000001">
    <property type="entry name" value="Cyclic nucleotide-gated channel alpha 3"/>
    <property type="match status" value="1"/>
</dbReference>
<dbReference type="KEGG" id="osn:115231900"/>
<protein>
    <submittedName>
        <fullName evidence="12">cGMP-gated cation channel alpha-1-like</fullName>
    </submittedName>
</protein>
<evidence type="ECO:0000256" key="3">
    <source>
        <dbReference type="ARBA" id="ARBA00022692"/>
    </source>
</evidence>
<dbReference type="SMART" id="SM00100">
    <property type="entry name" value="cNMP"/>
    <property type="match status" value="1"/>
</dbReference>
<keyword evidence="2" id="KW-0813">Transport</keyword>
<dbReference type="GO" id="GO:0005886">
    <property type="term" value="C:plasma membrane"/>
    <property type="evidence" value="ECO:0007669"/>
    <property type="project" value="TreeGrafter"/>
</dbReference>
<evidence type="ECO:0000256" key="4">
    <source>
        <dbReference type="ARBA" id="ARBA00022989"/>
    </source>
</evidence>
<dbReference type="Proteomes" id="UP000515154">
    <property type="component" value="Unplaced"/>
</dbReference>
<dbReference type="InterPro" id="IPR018488">
    <property type="entry name" value="cNMP-bd_CS"/>
</dbReference>
<keyword evidence="4 9" id="KW-1133">Transmembrane helix</keyword>
<feature type="domain" description="Cyclic nucleotide-binding" evidence="10">
    <location>
        <begin position="334"/>
        <end position="440"/>
    </location>
</feature>
<dbReference type="PANTHER" id="PTHR45638:SF11">
    <property type="entry name" value="CYCLIC NUCLEOTIDE-GATED CATION CHANNEL SUBUNIT A"/>
    <property type="match status" value="1"/>
</dbReference>
<accession>A0A6P7U9M4</accession>
<evidence type="ECO:0000259" key="10">
    <source>
        <dbReference type="PROSITE" id="PS50042"/>
    </source>
</evidence>
<sequence>MDTPPINPHLCLEHVVCDTARVFGDRIVLDMANLAMLFKCDIVALFAAKFGFIECSPRVLENWSGKVRVVRNVGFLEQGIVVTDITKLGQKYRATFQFKLDIISVIPLDYLYFTNRGLFDNYFPEMRANRILKIYVIVKYFNLVENKTKFPNIFRVIELVAYILIIIHWNACVYFSVSNSIGFCSDRWVYDMCGSGKDQLIYMYIYSFYWSTLTLTTIGEVPRPVTNFEHFFVVLDFLIGVLIFATIVGNIGSMVTNINSSRIEFQQSMDGVKQYMELRHVDKSLQIKILKWFNYLSANKQSLNDDKALDILPSRLRAEIALNLHFETLKQVKLFKNVEAGLLMEVVLKLRLQVFNPDDYICRKGDIGREMYIVKKGILNVVSEDGNTIFATLKEGAIFGELSIMNIPGNKTGNKRSASIRSFGYSDLFVLQKDDLWDVLKEYPEAEKTFIATGEEILRKDGLLDEELAEQAKIDRENEKLQILALSSKVDKLERTLVSFIGTFESRQIQLKNRLDLLEGRINI</sequence>
<proteinExistence type="predicted"/>
<keyword evidence="3 9" id="KW-0812">Transmembrane</keyword>
<feature type="transmembrane region" description="Helical" evidence="9">
    <location>
        <begin position="201"/>
        <end position="219"/>
    </location>
</feature>
<name>A0A6P7U9M4_9MOLL</name>
<dbReference type="GO" id="GO:0005222">
    <property type="term" value="F:intracellularly cAMP-activated cation channel activity"/>
    <property type="evidence" value="ECO:0007669"/>
    <property type="project" value="TreeGrafter"/>
</dbReference>
<evidence type="ECO:0000256" key="8">
    <source>
        <dbReference type="ARBA" id="ARBA00023303"/>
    </source>
</evidence>
<feature type="transmembrane region" description="Helical" evidence="9">
    <location>
        <begin position="159"/>
        <end position="181"/>
    </location>
</feature>
<comment type="subcellular location">
    <subcellularLocation>
        <location evidence="1">Membrane</location>
        <topology evidence="1">Multi-pass membrane protein</topology>
    </subcellularLocation>
</comment>
<evidence type="ECO:0000256" key="7">
    <source>
        <dbReference type="ARBA" id="ARBA00023286"/>
    </source>
</evidence>
<keyword evidence="7" id="KW-1071">Ligand-gated ion channel</keyword>
<dbReference type="FunFam" id="2.60.120.10:FF:000002">
    <property type="entry name" value="Cyclic nucleotide gated channel alpha 1a"/>
    <property type="match status" value="1"/>
</dbReference>
<gene>
    <name evidence="12" type="primary">LOC115231900</name>
</gene>
<dbReference type="Pfam" id="PF16526">
    <property type="entry name" value="CLZ"/>
    <property type="match status" value="1"/>
</dbReference>
<dbReference type="PROSITE" id="PS00889">
    <property type="entry name" value="CNMP_BINDING_2"/>
    <property type="match status" value="1"/>
</dbReference>
<keyword evidence="6 9" id="KW-0472">Membrane</keyword>
<dbReference type="GO" id="GO:0030553">
    <property type="term" value="F:cGMP binding"/>
    <property type="evidence" value="ECO:0007669"/>
    <property type="project" value="TreeGrafter"/>
</dbReference>